<evidence type="ECO:0008006" key="3">
    <source>
        <dbReference type="Google" id="ProtNLM"/>
    </source>
</evidence>
<dbReference type="Gene3D" id="3.10.10.10">
    <property type="entry name" value="HIV Type 1 Reverse Transcriptase, subunit A, domain 1"/>
    <property type="match status" value="1"/>
</dbReference>
<protein>
    <recommendedName>
        <fullName evidence="3">Cellular nucleic acid-binding protein</fullName>
    </recommendedName>
</protein>
<dbReference type="PANTHER" id="PTHR15503:SF45">
    <property type="entry name" value="RNA-DIRECTED DNA POLYMERASE HOMOLOG"/>
    <property type="match status" value="1"/>
</dbReference>
<name>A0A392QNU6_9FABA</name>
<comment type="caution">
    <text evidence="1">The sequence shown here is derived from an EMBL/GenBank/DDBJ whole genome shotgun (WGS) entry which is preliminary data.</text>
</comment>
<evidence type="ECO:0000313" key="2">
    <source>
        <dbReference type="Proteomes" id="UP000265520"/>
    </source>
</evidence>
<keyword evidence="2" id="KW-1185">Reference proteome</keyword>
<accession>A0A392QNU6</accession>
<dbReference type="Proteomes" id="UP000265520">
    <property type="component" value="Unassembled WGS sequence"/>
</dbReference>
<dbReference type="PANTHER" id="PTHR15503">
    <property type="entry name" value="LDOC1 RELATED"/>
    <property type="match status" value="1"/>
</dbReference>
<organism evidence="1 2">
    <name type="scientific">Trifolium medium</name>
    <dbReference type="NCBI Taxonomy" id="97028"/>
    <lineage>
        <taxon>Eukaryota</taxon>
        <taxon>Viridiplantae</taxon>
        <taxon>Streptophyta</taxon>
        <taxon>Embryophyta</taxon>
        <taxon>Tracheophyta</taxon>
        <taxon>Spermatophyta</taxon>
        <taxon>Magnoliopsida</taxon>
        <taxon>eudicotyledons</taxon>
        <taxon>Gunneridae</taxon>
        <taxon>Pentapetalae</taxon>
        <taxon>rosids</taxon>
        <taxon>fabids</taxon>
        <taxon>Fabales</taxon>
        <taxon>Fabaceae</taxon>
        <taxon>Papilionoideae</taxon>
        <taxon>50 kb inversion clade</taxon>
        <taxon>NPAAA clade</taxon>
        <taxon>Hologalegina</taxon>
        <taxon>IRL clade</taxon>
        <taxon>Trifolieae</taxon>
        <taxon>Trifolium</taxon>
    </lineage>
</organism>
<dbReference type="InterPro" id="IPR043502">
    <property type="entry name" value="DNA/RNA_pol_sf"/>
</dbReference>
<sequence>MDWLSYHYILLDCARKLVIFPDPSLAKFLSAYEVKVSLKDGNQECTAFASSEVTLGRRIEEITIVREFVDVFPADVPGLPPVRETEFAIDLHPGTSPITASPYRMSPSELVELKRQVDELMSKNFI</sequence>
<dbReference type="EMBL" id="LXQA010144459">
    <property type="protein sequence ID" value="MCI24945.1"/>
    <property type="molecule type" value="Genomic_DNA"/>
</dbReference>
<proteinExistence type="predicted"/>
<dbReference type="InterPro" id="IPR032567">
    <property type="entry name" value="RTL1-rel"/>
</dbReference>
<evidence type="ECO:0000313" key="1">
    <source>
        <dbReference type="EMBL" id="MCI24945.1"/>
    </source>
</evidence>
<dbReference type="AlphaFoldDB" id="A0A392QNU6"/>
<reference evidence="1 2" key="1">
    <citation type="journal article" date="2018" name="Front. Plant Sci.">
        <title>Red Clover (Trifolium pratense) and Zigzag Clover (T. medium) - A Picture of Genomic Similarities and Differences.</title>
        <authorList>
            <person name="Dluhosova J."/>
            <person name="Istvanek J."/>
            <person name="Nedelnik J."/>
            <person name="Repkova J."/>
        </authorList>
    </citation>
    <scope>NUCLEOTIDE SEQUENCE [LARGE SCALE GENOMIC DNA]</scope>
    <source>
        <strain evidence="2">cv. 10/8</strain>
        <tissue evidence="1">Leaf</tissue>
    </source>
</reference>
<dbReference type="SUPFAM" id="SSF56672">
    <property type="entry name" value="DNA/RNA polymerases"/>
    <property type="match status" value="1"/>
</dbReference>